<dbReference type="AlphaFoldDB" id="A0A6G0W2T7"/>
<dbReference type="Proteomes" id="UP000478052">
    <property type="component" value="Unassembled WGS sequence"/>
</dbReference>
<accession>A0A6G0W2T7</accession>
<gene>
    <name evidence="1" type="ORF">FWK35_00035297</name>
</gene>
<evidence type="ECO:0000313" key="2">
    <source>
        <dbReference type="Proteomes" id="UP000478052"/>
    </source>
</evidence>
<protein>
    <submittedName>
        <fullName evidence="1">Uncharacterized protein</fullName>
    </submittedName>
</protein>
<comment type="caution">
    <text evidence="1">The sequence shown here is derived from an EMBL/GenBank/DDBJ whole genome shotgun (WGS) entry which is preliminary data.</text>
</comment>
<sequence>MMDDVYPKVCSTLKEFTLTMNEMETFEFYNNLSAQKKYDLESKFIKNYGFSCFSSIEESITHLTINEKIELKNIMYEHLLTLSQNLKSYFPSLLTTEIHWIVSLYYGLHGEKNIKNSNLPSTEKEHLLEISSDTTLKSEKKNV</sequence>
<organism evidence="1 2">
    <name type="scientific">Aphis craccivora</name>
    <name type="common">Cowpea aphid</name>
    <dbReference type="NCBI Taxonomy" id="307492"/>
    <lineage>
        <taxon>Eukaryota</taxon>
        <taxon>Metazoa</taxon>
        <taxon>Ecdysozoa</taxon>
        <taxon>Arthropoda</taxon>
        <taxon>Hexapoda</taxon>
        <taxon>Insecta</taxon>
        <taxon>Pterygota</taxon>
        <taxon>Neoptera</taxon>
        <taxon>Paraneoptera</taxon>
        <taxon>Hemiptera</taxon>
        <taxon>Sternorrhyncha</taxon>
        <taxon>Aphidomorpha</taxon>
        <taxon>Aphidoidea</taxon>
        <taxon>Aphididae</taxon>
        <taxon>Aphidini</taxon>
        <taxon>Aphis</taxon>
        <taxon>Aphis</taxon>
    </lineage>
</organism>
<dbReference type="EMBL" id="VUJU01009266">
    <property type="protein sequence ID" value="KAF0721209.1"/>
    <property type="molecule type" value="Genomic_DNA"/>
</dbReference>
<evidence type="ECO:0000313" key="1">
    <source>
        <dbReference type="EMBL" id="KAF0721209.1"/>
    </source>
</evidence>
<keyword evidence="2" id="KW-1185">Reference proteome</keyword>
<name>A0A6G0W2T7_APHCR</name>
<reference evidence="1 2" key="1">
    <citation type="submission" date="2019-08" db="EMBL/GenBank/DDBJ databases">
        <title>Whole genome of Aphis craccivora.</title>
        <authorList>
            <person name="Voronova N.V."/>
            <person name="Shulinski R.S."/>
            <person name="Bandarenka Y.V."/>
            <person name="Zhorov D.G."/>
            <person name="Warner D."/>
        </authorList>
    </citation>
    <scope>NUCLEOTIDE SEQUENCE [LARGE SCALE GENOMIC DNA]</scope>
    <source>
        <strain evidence="1">180601</strain>
        <tissue evidence="1">Whole Body</tissue>
    </source>
</reference>
<proteinExistence type="predicted"/>